<dbReference type="SMART" id="SM00530">
    <property type="entry name" value="HTH_XRE"/>
    <property type="match status" value="1"/>
</dbReference>
<dbReference type="KEGG" id="rmar:GBA65_11750"/>
<dbReference type="GO" id="GO:0005829">
    <property type="term" value="C:cytosol"/>
    <property type="evidence" value="ECO:0007669"/>
    <property type="project" value="TreeGrafter"/>
</dbReference>
<dbReference type="Gene3D" id="2.60.120.10">
    <property type="entry name" value="Jelly Rolls"/>
    <property type="match status" value="1"/>
</dbReference>
<protein>
    <submittedName>
        <fullName evidence="3">Cupin domain-containing protein</fullName>
    </submittedName>
</protein>
<dbReference type="AlphaFoldDB" id="A0A6G8PY00"/>
<accession>A0A6G8PY00</accession>
<keyword evidence="4" id="KW-1185">Reference proteome</keyword>
<evidence type="ECO:0000313" key="3">
    <source>
        <dbReference type="EMBL" id="QIN79083.1"/>
    </source>
</evidence>
<dbReference type="InterPro" id="IPR010982">
    <property type="entry name" value="Lambda_DNA-bd_dom_sf"/>
</dbReference>
<reference evidence="3 4" key="1">
    <citation type="submission" date="2019-10" db="EMBL/GenBank/DDBJ databases">
        <title>Rubrobacter sp nov SCSIO 52915 isolated from a deep-sea sediment in the South China Sea.</title>
        <authorList>
            <person name="Chen R.W."/>
        </authorList>
    </citation>
    <scope>NUCLEOTIDE SEQUENCE [LARGE SCALE GENOMIC DNA]</scope>
    <source>
        <strain evidence="3 4">SCSIO 52915</strain>
    </source>
</reference>
<dbReference type="Gene3D" id="1.10.260.40">
    <property type="entry name" value="lambda repressor-like DNA-binding domains"/>
    <property type="match status" value="1"/>
</dbReference>
<evidence type="ECO:0000256" key="1">
    <source>
        <dbReference type="ARBA" id="ARBA00023125"/>
    </source>
</evidence>
<feature type="domain" description="HTH cro/C1-type" evidence="2">
    <location>
        <begin position="32"/>
        <end position="86"/>
    </location>
</feature>
<dbReference type="PANTHER" id="PTHR46797">
    <property type="entry name" value="HTH-TYPE TRANSCRIPTIONAL REGULATOR"/>
    <property type="match status" value="1"/>
</dbReference>
<organism evidence="3 4">
    <name type="scientific">Rubrobacter marinus</name>
    <dbReference type="NCBI Taxonomy" id="2653852"/>
    <lineage>
        <taxon>Bacteria</taxon>
        <taxon>Bacillati</taxon>
        <taxon>Actinomycetota</taxon>
        <taxon>Rubrobacteria</taxon>
        <taxon>Rubrobacterales</taxon>
        <taxon>Rubrobacteraceae</taxon>
        <taxon>Rubrobacter</taxon>
    </lineage>
</organism>
<dbReference type="Pfam" id="PF07883">
    <property type="entry name" value="Cupin_2"/>
    <property type="match status" value="1"/>
</dbReference>
<dbReference type="Proteomes" id="UP000502706">
    <property type="component" value="Chromosome"/>
</dbReference>
<dbReference type="PROSITE" id="PS50943">
    <property type="entry name" value="HTH_CROC1"/>
    <property type="match status" value="1"/>
</dbReference>
<dbReference type="GO" id="GO:0003700">
    <property type="term" value="F:DNA-binding transcription factor activity"/>
    <property type="evidence" value="ECO:0007669"/>
    <property type="project" value="TreeGrafter"/>
</dbReference>
<dbReference type="InterPro" id="IPR001387">
    <property type="entry name" value="Cro/C1-type_HTH"/>
</dbReference>
<gene>
    <name evidence="3" type="ORF">GBA65_11750</name>
</gene>
<keyword evidence="1" id="KW-0238">DNA-binding</keyword>
<sequence>MVDYLLPNERVRHNRGIFHGGGRLLGEARARVKSLRRRQGLTLEELAGSSGVSRAMLSKVERGEKNPTLVVAAKVAEGLGVGLSELLGTEERREVVVVARERRQIMRDPETGFERQLLSPPFAGRGVEFVRNVVPEGATSGRFPPHRRGVEEYVVVEKGRLLAVLGGEERVLEEGDALYFEADVPHRFDNAGEGECSYYLVIVSKGT</sequence>
<dbReference type="GO" id="GO:0003677">
    <property type="term" value="F:DNA binding"/>
    <property type="evidence" value="ECO:0007669"/>
    <property type="project" value="UniProtKB-KW"/>
</dbReference>
<dbReference type="CDD" id="cd00093">
    <property type="entry name" value="HTH_XRE"/>
    <property type="match status" value="1"/>
</dbReference>
<evidence type="ECO:0000313" key="4">
    <source>
        <dbReference type="Proteomes" id="UP000502706"/>
    </source>
</evidence>
<dbReference type="PANTHER" id="PTHR46797:SF10">
    <property type="entry name" value="BLR1115 PROTEIN"/>
    <property type="match status" value="1"/>
</dbReference>
<dbReference type="InterPro" id="IPR013096">
    <property type="entry name" value="Cupin_2"/>
</dbReference>
<dbReference type="RefSeq" id="WP_166396744.1">
    <property type="nucleotide sequence ID" value="NZ_CP045121.1"/>
</dbReference>
<dbReference type="SUPFAM" id="SSF51182">
    <property type="entry name" value="RmlC-like cupins"/>
    <property type="match status" value="1"/>
</dbReference>
<evidence type="ECO:0000259" key="2">
    <source>
        <dbReference type="PROSITE" id="PS50943"/>
    </source>
</evidence>
<dbReference type="CDD" id="cd02209">
    <property type="entry name" value="cupin_XRE_C"/>
    <property type="match status" value="1"/>
</dbReference>
<name>A0A6G8PY00_9ACTN</name>
<dbReference type="InterPro" id="IPR014710">
    <property type="entry name" value="RmlC-like_jellyroll"/>
</dbReference>
<dbReference type="Pfam" id="PF01381">
    <property type="entry name" value="HTH_3"/>
    <property type="match status" value="1"/>
</dbReference>
<dbReference type="EMBL" id="CP045121">
    <property type="protein sequence ID" value="QIN79083.1"/>
    <property type="molecule type" value="Genomic_DNA"/>
</dbReference>
<dbReference type="SUPFAM" id="SSF47413">
    <property type="entry name" value="lambda repressor-like DNA-binding domains"/>
    <property type="match status" value="1"/>
</dbReference>
<dbReference type="InterPro" id="IPR050807">
    <property type="entry name" value="TransReg_Diox_bact_type"/>
</dbReference>
<dbReference type="InterPro" id="IPR011051">
    <property type="entry name" value="RmlC_Cupin_sf"/>
</dbReference>
<proteinExistence type="predicted"/>